<evidence type="ECO:0000259" key="4">
    <source>
        <dbReference type="Pfam" id="PF19263"/>
    </source>
</evidence>
<comment type="caution">
    <text evidence="5">The sequence shown here is derived from an EMBL/GenBank/DDBJ whole genome shotgun (WGS) entry which is preliminary data.</text>
</comment>
<proteinExistence type="predicted"/>
<dbReference type="EMBL" id="LXQD01000008">
    <property type="protein sequence ID" value="RCJ42378.1"/>
    <property type="molecule type" value="Genomic_DNA"/>
</dbReference>
<evidence type="ECO:0000313" key="5">
    <source>
        <dbReference type="EMBL" id="RCJ42378.1"/>
    </source>
</evidence>
<dbReference type="Pfam" id="PF12965">
    <property type="entry name" value="DUF3854"/>
    <property type="match status" value="1"/>
</dbReference>
<organism evidence="5 6">
    <name type="scientific">Nostoc minutum NIES-26</name>
    <dbReference type="NCBI Taxonomy" id="1844469"/>
    <lineage>
        <taxon>Bacteria</taxon>
        <taxon>Bacillati</taxon>
        <taxon>Cyanobacteriota</taxon>
        <taxon>Cyanophyceae</taxon>
        <taxon>Nostocales</taxon>
        <taxon>Nostocaceae</taxon>
        <taxon>Nostoc</taxon>
    </lineage>
</organism>
<evidence type="ECO:0000259" key="3">
    <source>
        <dbReference type="Pfam" id="PF12965"/>
    </source>
</evidence>
<feature type="compositionally biased region" description="Polar residues" evidence="1">
    <location>
        <begin position="860"/>
        <end position="874"/>
    </location>
</feature>
<feature type="region of interest" description="Disordered" evidence="1">
    <location>
        <begin position="853"/>
        <end position="885"/>
    </location>
</feature>
<feature type="domain" description="NrS-1 polymerase-like helicase" evidence="4">
    <location>
        <begin position="491"/>
        <end position="586"/>
    </location>
</feature>
<keyword evidence="6" id="KW-1185">Reference proteome</keyword>
<evidence type="ECO:0000256" key="1">
    <source>
        <dbReference type="SAM" id="MobiDB-lite"/>
    </source>
</evidence>
<dbReference type="InterPro" id="IPR024385">
    <property type="entry name" value="DUF3854"/>
</dbReference>
<dbReference type="Gene3D" id="3.40.50.300">
    <property type="entry name" value="P-loop containing nucleotide triphosphate hydrolases"/>
    <property type="match status" value="1"/>
</dbReference>
<evidence type="ECO:0008006" key="7">
    <source>
        <dbReference type="Google" id="ProtNLM"/>
    </source>
</evidence>
<protein>
    <recommendedName>
        <fullName evidence="7">SF3 helicase domain-containing protein</fullName>
    </recommendedName>
</protein>
<sequence length="948" mass="106451">MTTTLTQPISTTQEGSNRFESFEQFQQFIRTSFTLDSGIAPEMFEACVRFHRDLEFSDGGDVETPIHEALGWDFTRFGKQASEPLYAAFLLNEDGTLWQAIVSLWDDERQRPYRYLAPKDNGDRVFLPPIPTEIRKRIGARYGVQVPLSGSFWEWFATEEALKIPRIPTEGAKKGLCGLSQGYVPLVFYGCTCGAKTKDAADNKIFPTLISDLEPFAIAQTIWLFAFDQDSKPKAKAAVAIGKRKLKTALIDAECIVGDILWKAEQGKGWDDLVVNNGSGAFDSAYSSAISQLERQFQKHQSNDNKKSKLPPRRAAQQLLERYREAWKYDLEQQTWRCWHKIWGPVPDEVFTQAVYRDLEILPNVDYDNFAYLENVVKFLKIELLEKQWHSFNRMEWIAFNDCVYEVATGKTHDHAPGFGFTSCLEHNFPKHTVIDPNSTLLEQLRVNAPTFYSWAMHAQQGDSLKVLKLLAIINGVVKFRFYDLQMFVHLCGVPGAGKGTYARLLESIVGKQNHTSAKLHKLADDNVIAAVINSQLVICPDEKKQAVDYSGLLSLTGGDNIPYRQIYKPQANGKFLGTVVVISNAPIFVGDVLGIDRRLCLVTFDVPLDVRDTNIEKKMQLEVPALTAFALSMPDEQVSDMIRGTGEAAIPDFKRQQWLHKTENDSVALFMEERLVEASPESYVVIGNKNSDAYTLYGAYAQLCEENNSKSLFTANNFRNHLLELCRELGWKNVREARQRDNQYRIYGVRLRDKEDTALRISEVLGSPPLPEPGPANLPEALVGVEPANTPPPLISTTNLPECVTVCNPCVESVYSPKPLENIGCVECVDPEPHSSPEAIDSNFKSVNSDPIKFDDPPQSATHSHTPCNQSVSTPTPQPTQPHTTAHTELIIGVGRYADYCGERVEIVGWQDRGNKVQIEFKSGKCQLVKRGSLKVWNSDKSSESIT</sequence>
<dbReference type="Pfam" id="PF03288">
    <property type="entry name" value="Pox_D5"/>
    <property type="match status" value="1"/>
</dbReference>
<feature type="domain" description="DNA primase/nucleoside triphosphatase C-terminal" evidence="2">
    <location>
        <begin position="664"/>
        <end position="738"/>
    </location>
</feature>
<dbReference type="AlphaFoldDB" id="A0A367S0N7"/>
<dbReference type="SUPFAM" id="SSF52540">
    <property type="entry name" value="P-loop containing nucleoside triphosphate hydrolases"/>
    <property type="match status" value="1"/>
</dbReference>
<dbReference type="Pfam" id="PF19263">
    <property type="entry name" value="DUF5906"/>
    <property type="match status" value="1"/>
</dbReference>
<dbReference type="InterPro" id="IPR004968">
    <property type="entry name" value="DNA_primase/NTPase_C"/>
</dbReference>
<name>A0A367S0N7_9NOSO</name>
<feature type="domain" description="DUF3854" evidence="3">
    <location>
        <begin position="152"/>
        <end position="279"/>
    </location>
</feature>
<evidence type="ECO:0000313" key="6">
    <source>
        <dbReference type="Proteomes" id="UP000252107"/>
    </source>
</evidence>
<evidence type="ECO:0000259" key="2">
    <source>
        <dbReference type="Pfam" id="PF03288"/>
    </source>
</evidence>
<reference evidence="5" key="1">
    <citation type="submission" date="2016-04" db="EMBL/GenBank/DDBJ databases">
        <authorList>
            <person name="Tabuchi Yagui T.R."/>
        </authorList>
    </citation>
    <scope>NUCLEOTIDE SEQUENCE [LARGE SCALE GENOMIC DNA]</scope>
    <source>
        <strain evidence="5">NIES-26</strain>
    </source>
</reference>
<gene>
    <name evidence="5" type="ORF">A6770_35010</name>
</gene>
<dbReference type="InterPro" id="IPR045455">
    <property type="entry name" value="NrS-1_pol-like_helicase"/>
</dbReference>
<accession>A0A367S0N7</accession>
<dbReference type="InterPro" id="IPR027417">
    <property type="entry name" value="P-loop_NTPase"/>
</dbReference>
<dbReference type="Proteomes" id="UP000252107">
    <property type="component" value="Unassembled WGS sequence"/>
</dbReference>